<accession>A0A645HMX5</accession>
<evidence type="ECO:0000313" key="1">
    <source>
        <dbReference type="EMBL" id="MPN36803.1"/>
    </source>
</evidence>
<dbReference type="InterPro" id="IPR036457">
    <property type="entry name" value="PPM-type-like_dom_sf"/>
</dbReference>
<name>A0A645HMX5_9ZZZZ</name>
<dbReference type="GO" id="GO:0004722">
    <property type="term" value="F:protein serine/threonine phosphatase activity"/>
    <property type="evidence" value="ECO:0007669"/>
    <property type="project" value="UniProtKB-EC"/>
</dbReference>
<proteinExistence type="predicted"/>
<dbReference type="AlphaFoldDB" id="A0A645HMX5"/>
<sequence>MRAVGVDEIAEPDIISHNLCGGRVLLCSDGLSGSFHFDDSYKNILTDMTDPENTVNRLIEYANRCGGSDNITAVIIRLQS</sequence>
<dbReference type="EMBL" id="VSSQ01091152">
    <property type="protein sequence ID" value="MPN36803.1"/>
    <property type="molecule type" value="Genomic_DNA"/>
</dbReference>
<comment type="caution">
    <text evidence="1">The sequence shown here is derived from an EMBL/GenBank/DDBJ whole genome shotgun (WGS) entry which is preliminary data.</text>
</comment>
<organism evidence="1">
    <name type="scientific">bioreactor metagenome</name>
    <dbReference type="NCBI Taxonomy" id="1076179"/>
    <lineage>
        <taxon>unclassified sequences</taxon>
        <taxon>metagenomes</taxon>
        <taxon>ecological metagenomes</taxon>
    </lineage>
</organism>
<dbReference type="Gene3D" id="3.60.40.10">
    <property type="entry name" value="PPM-type phosphatase domain"/>
    <property type="match status" value="1"/>
</dbReference>
<reference evidence="1" key="1">
    <citation type="submission" date="2019-08" db="EMBL/GenBank/DDBJ databases">
        <authorList>
            <person name="Kucharzyk K."/>
            <person name="Murdoch R.W."/>
            <person name="Higgins S."/>
            <person name="Loffler F."/>
        </authorList>
    </citation>
    <scope>NUCLEOTIDE SEQUENCE</scope>
</reference>
<keyword evidence="1" id="KW-0378">Hydrolase</keyword>
<gene>
    <name evidence="1" type="primary">prpC_19</name>
    <name evidence="1" type="ORF">SDC9_184314</name>
</gene>
<protein>
    <submittedName>
        <fullName evidence="1">Protein phosphatase PrpC</fullName>
        <ecNumber evidence="1">3.1.3.16</ecNumber>
    </submittedName>
</protein>
<dbReference type="EC" id="3.1.3.16" evidence="1"/>
<dbReference type="SUPFAM" id="SSF81606">
    <property type="entry name" value="PP2C-like"/>
    <property type="match status" value="1"/>
</dbReference>